<comment type="similarity">
    <text evidence="1">Belongs to the 3-oxoacid CoA-transferase subunit B family.</text>
</comment>
<dbReference type="SMART" id="SM00882">
    <property type="entry name" value="CoA_trans"/>
    <property type="match status" value="1"/>
</dbReference>
<sequence>MQKKNPKIISLTEAVGMIQDGDMLTFSGFTIWRRPMAFIYELVRQRRKDLHLVEVNGGTHTDILAGAGAIKIWESCWAGHELYGKLAGNVSRKAQAGELLVEDYSHVHMVCRLAAGAMGLPYMPTYASMGTDILNPEYDVLGKAGLRDGSHAKIPRQKYRMAQSDFYGPTELIHIPAARPDWCIAHVQYVGEEGTIRVMGQKYSDEEAFKAADKVIVLAESVVPEAMLRQEPERNLIPPYMVDYIVELPWGAHPTGVYGNYEVDGNFIRDFYSRTRTQEGFDAWAEEWIFGVKDHVGYLEKLGIDRLETLRANPGLKYSTKVVRGKR</sequence>
<dbReference type="Proteomes" id="UP000430670">
    <property type="component" value="Unassembled WGS sequence"/>
</dbReference>
<dbReference type="Gene3D" id="3.40.1080.10">
    <property type="entry name" value="Glutaconate Coenzyme A-transferase"/>
    <property type="match status" value="1"/>
</dbReference>
<accession>A0A6I3SNY4</accession>
<dbReference type="Pfam" id="PF01144">
    <property type="entry name" value="CoA_trans"/>
    <property type="match status" value="1"/>
</dbReference>
<dbReference type="PANTHER" id="PTHR43293:SF3">
    <property type="entry name" value="CHOLESTEROL RING-CLEAVING HYDROLASE IPDB SUBUNIT"/>
    <property type="match status" value="1"/>
</dbReference>
<dbReference type="RefSeq" id="WP_155477824.1">
    <property type="nucleotide sequence ID" value="NZ_WNKU01000034.1"/>
</dbReference>
<dbReference type="Gene3D" id="3.30.30.40">
    <property type="match status" value="1"/>
</dbReference>
<evidence type="ECO:0000256" key="1">
    <source>
        <dbReference type="ARBA" id="ARBA00007047"/>
    </source>
</evidence>
<evidence type="ECO:0000313" key="2">
    <source>
        <dbReference type="EMBL" id="MTV50744.1"/>
    </source>
</evidence>
<reference evidence="2 3" key="1">
    <citation type="submission" date="2019-11" db="EMBL/GenBank/DDBJ databases">
        <title>Whole-genome sequence of a the green, strictly anaerobic photosynthetic bacterium Heliobacillus mobilis DSM 6151.</title>
        <authorList>
            <person name="Kyndt J.A."/>
            <person name="Meyer T.E."/>
        </authorList>
    </citation>
    <scope>NUCLEOTIDE SEQUENCE [LARGE SCALE GENOMIC DNA]</scope>
    <source>
        <strain evidence="2 3">DSM 6151</strain>
    </source>
</reference>
<organism evidence="2 3">
    <name type="scientific">Heliobacterium mobile</name>
    <name type="common">Heliobacillus mobilis</name>
    <dbReference type="NCBI Taxonomy" id="28064"/>
    <lineage>
        <taxon>Bacteria</taxon>
        <taxon>Bacillati</taxon>
        <taxon>Bacillota</taxon>
        <taxon>Clostridia</taxon>
        <taxon>Eubacteriales</taxon>
        <taxon>Heliobacteriaceae</taxon>
        <taxon>Heliobacterium</taxon>
    </lineage>
</organism>
<keyword evidence="3" id="KW-1185">Reference proteome</keyword>
<keyword evidence="2" id="KW-0808">Transferase</keyword>
<proteinExistence type="inferred from homology"/>
<evidence type="ECO:0000313" key="3">
    <source>
        <dbReference type="Proteomes" id="UP000430670"/>
    </source>
</evidence>
<protein>
    <submittedName>
        <fullName evidence="2">Acyl CoA--acetate/3-ketoacid CoA transferase subunit alpha</fullName>
    </submittedName>
</protein>
<gene>
    <name evidence="2" type="ORF">GJ688_17570</name>
</gene>
<dbReference type="EMBL" id="WNKU01000034">
    <property type="protein sequence ID" value="MTV50744.1"/>
    <property type="molecule type" value="Genomic_DNA"/>
</dbReference>
<dbReference type="GO" id="GO:0008410">
    <property type="term" value="F:CoA-transferase activity"/>
    <property type="evidence" value="ECO:0007669"/>
    <property type="project" value="InterPro"/>
</dbReference>
<dbReference type="SUPFAM" id="SSF100950">
    <property type="entry name" value="NagB/RpiA/CoA transferase-like"/>
    <property type="match status" value="1"/>
</dbReference>
<comment type="caution">
    <text evidence="2">The sequence shown here is derived from an EMBL/GenBank/DDBJ whole genome shotgun (WGS) entry which is preliminary data.</text>
</comment>
<dbReference type="OrthoDB" id="9777193at2"/>
<dbReference type="PANTHER" id="PTHR43293">
    <property type="entry name" value="ACETATE COA-TRANSFERASE YDIF"/>
    <property type="match status" value="1"/>
</dbReference>
<dbReference type="InterPro" id="IPR004165">
    <property type="entry name" value="CoA_trans_fam_I"/>
</dbReference>
<dbReference type="InterPro" id="IPR037171">
    <property type="entry name" value="NagB/RpiA_transferase-like"/>
</dbReference>
<dbReference type="AlphaFoldDB" id="A0A6I3SNY4"/>
<name>A0A6I3SNY4_HELMO</name>